<protein>
    <submittedName>
        <fullName evidence="2">DUF397 domain-containing protein</fullName>
    </submittedName>
</protein>
<dbReference type="RefSeq" id="WP_114663396.1">
    <property type="nucleotide sequence ID" value="NZ_CP031194.1"/>
</dbReference>
<dbReference type="AlphaFoldDB" id="A0A345HWD3"/>
<dbReference type="OrthoDB" id="4289692at2"/>
<feature type="domain" description="DUF397" evidence="1">
    <location>
        <begin position="15"/>
        <end position="68"/>
    </location>
</feature>
<sequence>MNELADHHAIDLTGAAWRTSSYTASDSNCVEVAPIPAITGIAFRDTKDRALPAAHTSGAAWATFLAALTTDTLTGA</sequence>
<dbReference type="InterPro" id="IPR007278">
    <property type="entry name" value="DUF397"/>
</dbReference>
<dbReference type="EMBL" id="CP031194">
    <property type="protein sequence ID" value="AXG81007.1"/>
    <property type="molecule type" value="Genomic_DNA"/>
</dbReference>
<evidence type="ECO:0000313" key="3">
    <source>
        <dbReference type="Proteomes" id="UP000253868"/>
    </source>
</evidence>
<evidence type="ECO:0000259" key="1">
    <source>
        <dbReference type="Pfam" id="PF04149"/>
    </source>
</evidence>
<evidence type="ECO:0000313" key="2">
    <source>
        <dbReference type="EMBL" id="AXG81007.1"/>
    </source>
</evidence>
<accession>A0A345HWD3</accession>
<organism evidence="2 3">
    <name type="scientific">Streptomyces paludis</name>
    <dbReference type="NCBI Taxonomy" id="2282738"/>
    <lineage>
        <taxon>Bacteria</taxon>
        <taxon>Bacillati</taxon>
        <taxon>Actinomycetota</taxon>
        <taxon>Actinomycetes</taxon>
        <taxon>Kitasatosporales</taxon>
        <taxon>Streptomycetaceae</taxon>
        <taxon>Streptomyces</taxon>
    </lineage>
</organism>
<keyword evidence="3" id="KW-1185">Reference proteome</keyword>
<dbReference type="KEGG" id="spad:DVK44_28765"/>
<dbReference type="Proteomes" id="UP000253868">
    <property type="component" value="Chromosome"/>
</dbReference>
<dbReference type="Pfam" id="PF04149">
    <property type="entry name" value="DUF397"/>
    <property type="match status" value="1"/>
</dbReference>
<name>A0A345HWD3_9ACTN</name>
<reference evidence="3" key="1">
    <citation type="submission" date="2018-07" db="EMBL/GenBank/DDBJ databases">
        <authorList>
            <person name="Zhao J."/>
        </authorList>
    </citation>
    <scope>NUCLEOTIDE SEQUENCE [LARGE SCALE GENOMIC DNA]</scope>
    <source>
        <strain evidence="3">GSSD-12</strain>
    </source>
</reference>
<proteinExistence type="predicted"/>
<gene>
    <name evidence="2" type="ORF">DVK44_28765</name>
</gene>